<gene>
    <name evidence="1" type="ordered locus">Dhaf_3302</name>
</gene>
<sequence>MYKNILTPKFFKDNPVKNLTAQQFVYGQIEIPELSEVAADVVRKYDERADEEREEILRENDLDMLLKRLKGKCEPLNSHLVLQKAMEQEELIIPRILELLKTSLNDVFIENAVKILANTGKDYAKTLLEMFDEIRSPYASSLVCIALGFIADEDAIPVLMKKYNEFKSLYPQENYEQGPLLGLIKLNERFYT</sequence>
<dbReference type="Proteomes" id="UP000007726">
    <property type="component" value="Chromosome"/>
</dbReference>
<dbReference type="HOGENOM" id="CLU_1425285_0_0_9"/>
<dbReference type="KEGG" id="dhd:Dhaf_3302"/>
<dbReference type="EMBL" id="CP001336">
    <property type="protein sequence ID" value="ACL21320.1"/>
    <property type="molecule type" value="Genomic_DNA"/>
</dbReference>
<name>B8G2H0_DESHD</name>
<dbReference type="Gene3D" id="1.25.10.10">
    <property type="entry name" value="Leucine-rich Repeat Variant"/>
    <property type="match status" value="1"/>
</dbReference>
<organism evidence="1 2">
    <name type="scientific">Desulfitobacterium hafniense (strain DSM 10664 / DCB-2)</name>
    <dbReference type="NCBI Taxonomy" id="272564"/>
    <lineage>
        <taxon>Bacteria</taxon>
        <taxon>Bacillati</taxon>
        <taxon>Bacillota</taxon>
        <taxon>Clostridia</taxon>
        <taxon>Eubacteriales</taxon>
        <taxon>Desulfitobacteriaceae</taxon>
        <taxon>Desulfitobacterium</taxon>
    </lineage>
</organism>
<protein>
    <submittedName>
        <fullName evidence="1">Uncharacterized protein</fullName>
    </submittedName>
</protein>
<evidence type="ECO:0000313" key="2">
    <source>
        <dbReference type="Proteomes" id="UP000007726"/>
    </source>
</evidence>
<accession>B8G2H0</accession>
<reference evidence="1 2" key="1">
    <citation type="journal article" date="2012" name="BMC Microbiol.">
        <title>Genome sequence of Desulfitobacterium hafniense DCB-2, a Gram-positive anaerobe capable of dehalogenation and metal reduction.</title>
        <authorList>
            <person name="Kim S.H."/>
            <person name="Harzman C."/>
            <person name="Davis J.K."/>
            <person name="Hutcheson R."/>
            <person name="Broderick J.B."/>
            <person name="Marsh T.L."/>
            <person name="Tiedje J.M."/>
        </authorList>
    </citation>
    <scope>NUCLEOTIDE SEQUENCE [LARGE SCALE GENOMIC DNA]</scope>
    <source>
        <strain evidence="2">DSM 10664 / DCB-2</strain>
    </source>
</reference>
<dbReference type="InterPro" id="IPR011989">
    <property type="entry name" value="ARM-like"/>
</dbReference>
<proteinExistence type="predicted"/>
<dbReference type="RefSeq" id="WP_015944518.1">
    <property type="nucleotide sequence ID" value="NC_011830.1"/>
</dbReference>
<dbReference type="SUPFAM" id="SSF48371">
    <property type="entry name" value="ARM repeat"/>
    <property type="match status" value="1"/>
</dbReference>
<evidence type="ECO:0000313" key="1">
    <source>
        <dbReference type="EMBL" id="ACL21320.1"/>
    </source>
</evidence>
<dbReference type="AlphaFoldDB" id="B8G2H0"/>
<dbReference type="InterPro" id="IPR016024">
    <property type="entry name" value="ARM-type_fold"/>
</dbReference>